<protein>
    <submittedName>
        <fullName evidence="1">Uncharacterized protein</fullName>
    </submittedName>
</protein>
<comment type="caution">
    <text evidence="1">The sequence shown here is derived from an EMBL/GenBank/DDBJ whole genome shotgun (WGS) entry which is preliminary data.</text>
</comment>
<dbReference type="EMBL" id="CAOQHR010000009">
    <property type="protein sequence ID" value="CAI6339662.1"/>
    <property type="molecule type" value="Genomic_DNA"/>
</dbReference>
<gene>
    <name evidence="1" type="ORF">PDIGIT_LOCUS12825</name>
</gene>
<sequence>MLTHTSWTGHGYPSIVVSVVDRHAVVPNSTMRCSTSVVPWTNAGDGVGVYPPDLLSGLAALSMSMYRVPLPRLICLLPRSSPGAGRRTG</sequence>
<accession>A0A9W4URX6</accession>
<dbReference type="AlphaFoldDB" id="A0A9W4URX6"/>
<keyword evidence="2" id="KW-1185">Reference proteome</keyword>
<evidence type="ECO:0000313" key="1">
    <source>
        <dbReference type="EMBL" id="CAI6339662.1"/>
    </source>
</evidence>
<name>A0A9W4URX6_9PLEO</name>
<evidence type="ECO:0000313" key="2">
    <source>
        <dbReference type="Proteomes" id="UP001152607"/>
    </source>
</evidence>
<proteinExistence type="predicted"/>
<organism evidence="1 2">
    <name type="scientific">Periconia digitata</name>
    <dbReference type="NCBI Taxonomy" id="1303443"/>
    <lineage>
        <taxon>Eukaryota</taxon>
        <taxon>Fungi</taxon>
        <taxon>Dikarya</taxon>
        <taxon>Ascomycota</taxon>
        <taxon>Pezizomycotina</taxon>
        <taxon>Dothideomycetes</taxon>
        <taxon>Pleosporomycetidae</taxon>
        <taxon>Pleosporales</taxon>
        <taxon>Massarineae</taxon>
        <taxon>Periconiaceae</taxon>
        <taxon>Periconia</taxon>
    </lineage>
</organism>
<dbReference type="Proteomes" id="UP001152607">
    <property type="component" value="Unassembled WGS sequence"/>
</dbReference>
<reference evidence="1" key="1">
    <citation type="submission" date="2023-01" db="EMBL/GenBank/DDBJ databases">
        <authorList>
            <person name="Van Ghelder C."/>
            <person name="Rancurel C."/>
        </authorList>
    </citation>
    <scope>NUCLEOTIDE SEQUENCE</scope>
    <source>
        <strain evidence="1">CNCM I-4278</strain>
    </source>
</reference>